<comment type="similarity">
    <text evidence="8">Belongs to the MobA family.</text>
</comment>
<keyword evidence="6 8" id="KW-0342">GTP-binding</keyword>
<evidence type="ECO:0000256" key="8">
    <source>
        <dbReference type="HAMAP-Rule" id="MF_00316"/>
    </source>
</evidence>
<accession>A0A1Q8QYN2</accession>
<reference evidence="10 11" key="1">
    <citation type="submission" date="2016-09" db="EMBL/GenBank/DDBJ databases">
        <title>Complete genome of Desulfosporosinus sp. OL.</title>
        <authorList>
            <person name="Mardanov A."/>
            <person name="Beletsky A."/>
            <person name="Panova A."/>
            <person name="Karnachuk O."/>
            <person name="Ravin N."/>
        </authorList>
    </citation>
    <scope>NUCLEOTIDE SEQUENCE [LARGE SCALE GENOMIC DNA]</scope>
    <source>
        <strain evidence="10 11">OL</strain>
    </source>
</reference>
<dbReference type="InterPro" id="IPR029044">
    <property type="entry name" value="Nucleotide-diphossugar_trans"/>
</dbReference>
<comment type="catalytic activity">
    <reaction evidence="8">
        <text>Mo-molybdopterin + GTP + H(+) = Mo-molybdopterin guanine dinucleotide + diphosphate</text>
        <dbReference type="Rhea" id="RHEA:34243"/>
        <dbReference type="ChEBI" id="CHEBI:15378"/>
        <dbReference type="ChEBI" id="CHEBI:33019"/>
        <dbReference type="ChEBI" id="CHEBI:37565"/>
        <dbReference type="ChEBI" id="CHEBI:71302"/>
        <dbReference type="ChEBI" id="CHEBI:71310"/>
        <dbReference type="EC" id="2.7.7.77"/>
    </reaction>
</comment>
<dbReference type="EC" id="2.7.7.77" evidence="8"/>
<evidence type="ECO:0000313" key="11">
    <source>
        <dbReference type="Proteomes" id="UP000186102"/>
    </source>
</evidence>
<dbReference type="STRING" id="1888891.DSOL_1514"/>
<evidence type="ECO:0000259" key="9">
    <source>
        <dbReference type="Pfam" id="PF12804"/>
    </source>
</evidence>
<evidence type="ECO:0000256" key="1">
    <source>
        <dbReference type="ARBA" id="ARBA00022490"/>
    </source>
</evidence>
<keyword evidence="4 8" id="KW-0547">Nucleotide-binding</keyword>
<dbReference type="GO" id="GO:0005737">
    <property type="term" value="C:cytoplasm"/>
    <property type="evidence" value="ECO:0007669"/>
    <property type="project" value="UniProtKB-SubCell"/>
</dbReference>
<keyword evidence="1 8" id="KW-0963">Cytoplasm</keyword>
<dbReference type="Proteomes" id="UP000186102">
    <property type="component" value="Unassembled WGS sequence"/>
</dbReference>
<comment type="function">
    <text evidence="8">Transfers a GMP moiety from GTP to Mo-molybdopterin (Mo-MPT) cofactor (Moco or molybdenum cofactor) to form Mo-molybdopterin guanine dinucleotide (Mo-MGD) cofactor.</text>
</comment>
<feature type="binding site" evidence="8">
    <location>
        <position position="121"/>
    </location>
    <ligand>
        <name>GTP</name>
        <dbReference type="ChEBI" id="CHEBI:37565"/>
    </ligand>
</feature>
<organism evidence="10 11">
    <name type="scientific">Desulfosporosinus metallidurans</name>
    <dbReference type="NCBI Taxonomy" id="1888891"/>
    <lineage>
        <taxon>Bacteria</taxon>
        <taxon>Bacillati</taxon>
        <taxon>Bacillota</taxon>
        <taxon>Clostridia</taxon>
        <taxon>Eubacteriales</taxon>
        <taxon>Desulfitobacteriaceae</taxon>
        <taxon>Desulfosporosinus</taxon>
    </lineage>
</organism>
<dbReference type="InterPro" id="IPR025877">
    <property type="entry name" value="MobA-like_NTP_Trfase"/>
</dbReference>
<comment type="caution">
    <text evidence="10">The sequence shown here is derived from an EMBL/GenBank/DDBJ whole genome shotgun (WGS) entry which is preliminary data.</text>
</comment>
<keyword evidence="3 8" id="KW-0479">Metal-binding</keyword>
<evidence type="ECO:0000256" key="6">
    <source>
        <dbReference type="ARBA" id="ARBA00023134"/>
    </source>
</evidence>
<sequence length="219" mass="25140">MASLLRNTRRSFKIISLQQDSRKQLPKLNATGVLLAGGKSSRMKKNKAFLELEGRPLVERSLEVLHAVFAEVLISSNKPELYAHYEVPIIQDESLDRGPLEGLYQGLKEATYDVVFFVACDMPFLQGELIHFLAGWIPEYDVVVPRLHSGLHPLHAFYHRRCLPSIRTNLEAGRLKIIDFYPSCSVRYIEETELRDFPDLSNIFCNVNTPQEWTAILRR</sequence>
<keyword evidence="7 8" id="KW-0501">Molybdenum cofactor biosynthesis</keyword>
<dbReference type="Pfam" id="PF12804">
    <property type="entry name" value="NTP_transf_3"/>
    <property type="match status" value="1"/>
</dbReference>
<comment type="cofactor">
    <cofactor evidence="8">
        <name>Mg(2+)</name>
        <dbReference type="ChEBI" id="CHEBI:18420"/>
    </cofactor>
</comment>
<dbReference type="GO" id="GO:0006777">
    <property type="term" value="P:Mo-molybdopterin cofactor biosynthetic process"/>
    <property type="evidence" value="ECO:0007669"/>
    <property type="project" value="UniProtKB-KW"/>
</dbReference>
<evidence type="ECO:0000256" key="2">
    <source>
        <dbReference type="ARBA" id="ARBA00022679"/>
    </source>
</evidence>
<feature type="binding site" evidence="8">
    <location>
        <begin position="35"/>
        <end position="37"/>
    </location>
    <ligand>
        <name>GTP</name>
        <dbReference type="ChEBI" id="CHEBI:37565"/>
    </ligand>
</feature>
<proteinExistence type="inferred from homology"/>
<comment type="subcellular location">
    <subcellularLocation>
        <location evidence="8">Cytoplasm</location>
    </subcellularLocation>
</comment>
<evidence type="ECO:0000313" key="10">
    <source>
        <dbReference type="EMBL" id="OLN32478.1"/>
    </source>
</evidence>
<feature type="binding site" evidence="8">
    <location>
        <position position="121"/>
    </location>
    <ligand>
        <name>Mg(2+)</name>
        <dbReference type="ChEBI" id="CHEBI:18420"/>
    </ligand>
</feature>
<evidence type="ECO:0000256" key="7">
    <source>
        <dbReference type="ARBA" id="ARBA00023150"/>
    </source>
</evidence>
<name>A0A1Q8QYN2_9FIRM</name>
<evidence type="ECO:0000256" key="5">
    <source>
        <dbReference type="ARBA" id="ARBA00022842"/>
    </source>
</evidence>
<dbReference type="CDD" id="cd02503">
    <property type="entry name" value="MobA"/>
    <property type="match status" value="1"/>
</dbReference>
<keyword evidence="11" id="KW-1185">Reference proteome</keyword>
<keyword evidence="2 8" id="KW-0808">Transferase</keyword>
<dbReference type="SUPFAM" id="SSF53448">
    <property type="entry name" value="Nucleotide-diphospho-sugar transferases"/>
    <property type="match status" value="1"/>
</dbReference>
<comment type="caution">
    <text evidence="8">Lacks conserved residue(s) required for the propagation of feature annotation.</text>
</comment>
<gene>
    <name evidence="8" type="primary">mobA</name>
    <name evidence="10" type="ORF">DSOL_1514</name>
</gene>
<protein>
    <recommendedName>
        <fullName evidence="8">Probable molybdenum cofactor guanylyltransferase</fullName>
        <shortName evidence="8">MoCo guanylyltransferase</shortName>
        <ecNumber evidence="8">2.7.7.77</ecNumber>
    </recommendedName>
    <alternativeName>
        <fullName evidence="8">GTP:molybdopterin guanylyltransferase</fullName>
    </alternativeName>
    <alternativeName>
        <fullName evidence="8">Mo-MPT guanylyltransferase</fullName>
    </alternativeName>
    <alternativeName>
        <fullName evidence="8">Molybdopterin guanylyltransferase</fullName>
    </alternativeName>
    <alternativeName>
        <fullName evidence="8">Molybdopterin-guanine dinucleotide synthase</fullName>
        <shortName evidence="8">MGD synthase</shortName>
    </alternativeName>
</protein>
<evidence type="ECO:0000256" key="3">
    <source>
        <dbReference type="ARBA" id="ARBA00022723"/>
    </source>
</evidence>
<evidence type="ECO:0000256" key="4">
    <source>
        <dbReference type="ARBA" id="ARBA00022741"/>
    </source>
</evidence>
<feature type="domain" description="MobA-like NTP transferase" evidence="9">
    <location>
        <begin position="32"/>
        <end position="175"/>
    </location>
</feature>
<dbReference type="HAMAP" id="MF_00316">
    <property type="entry name" value="MobA"/>
    <property type="match status" value="1"/>
</dbReference>
<dbReference type="EMBL" id="MLBF01000008">
    <property type="protein sequence ID" value="OLN32478.1"/>
    <property type="molecule type" value="Genomic_DNA"/>
</dbReference>
<feature type="binding site" evidence="8">
    <location>
        <position position="92"/>
    </location>
    <ligand>
        <name>GTP</name>
        <dbReference type="ChEBI" id="CHEBI:37565"/>
    </ligand>
</feature>
<dbReference type="Gene3D" id="3.90.550.10">
    <property type="entry name" value="Spore Coat Polysaccharide Biosynthesis Protein SpsA, Chain A"/>
    <property type="match status" value="1"/>
</dbReference>
<dbReference type="PANTHER" id="PTHR19136">
    <property type="entry name" value="MOLYBDENUM COFACTOR GUANYLYLTRANSFERASE"/>
    <property type="match status" value="1"/>
</dbReference>
<dbReference type="InterPro" id="IPR013482">
    <property type="entry name" value="Molybde_CF_guanTrfase"/>
</dbReference>
<dbReference type="AlphaFoldDB" id="A0A1Q8QYN2"/>
<dbReference type="GO" id="GO:0005525">
    <property type="term" value="F:GTP binding"/>
    <property type="evidence" value="ECO:0007669"/>
    <property type="project" value="UniProtKB-UniRule"/>
</dbReference>
<dbReference type="PANTHER" id="PTHR19136:SF81">
    <property type="entry name" value="MOLYBDENUM COFACTOR GUANYLYLTRANSFERASE"/>
    <property type="match status" value="1"/>
</dbReference>
<feature type="binding site" evidence="8">
    <location>
        <position position="47"/>
    </location>
    <ligand>
        <name>GTP</name>
        <dbReference type="ChEBI" id="CHEBI:37565"/>
    </ligand>
</feature>
<keyword evidence="5 8" id="KW-0460">Magnesium</keyword>
<dbReference type="GO" id="GO:0061603">
    <property type="term" value="F:molybdenum cofactor guanylyltransferase activity"/>
    <property type="evidence" value="ECO:0007669"/>
    <property type="project" value="UniProtKB-EC"/>
</dbReference>
<comment type="domain">
    <text evidence="8">The N-terminal domain determines nucleotide recognition and specific binding, while the C-terminal domain determines the specific binding to the target protein.</text>
</comment>
<dbReference type="GO" id="GO:0046872">
    <property type="term" value="F:metal ion binding"/>
    <property type="evidence" value="ECO:0007669"/>
    <property type="project" value="UniProtKB-KW"/>
</dbReference>